<evidence type="ECO:0000256" key="12">
    <source>
        <dbReference type="SAM" id="Phobius"/>
    </source>
</evidence>
<proteinExistence type="predicted"/>
<evidence type="ECO:0000256" key="6">
    <source>
        <dbReference type="ARBA" id="ARBA00023065"/>
    </source>
</evidence>
<feature type="transmembrane region" description="Helical" evidence="12">
    <location>
        <begin position="157"/>
        <end position="176"/>
    </location>
</feature>
<dbReference type="Proteomes" id="UP001487740">
    <property type="component" value="Unassembled WGS sequence"/>
</dbReference>
<evidence type="ECO:0000256" key="7">
    <source>
        <dbReference type="ARBA" id="ARBA00023136"/>
    </source>
</evidence>
<feature type="transmembrane region" description="Helical" evidence="12">
    <location>
        <begin position="245"/>
        <end position="269"/>
    </location>
</feature>
<comment type="caution">
    <text evidence="14">The sequence shown here is derived from an EMBL/GenBank/DDBJ whole genome shotgun (WGS) entry which is preliminary data.</text>
</comment>
<dbReference type="EMBL" id="JARAKH010000001">
    <property type="protein sequence ID" value="KAK8407843.1"/>
    <property type="molecule type" value="Genomic_DNA"/>
</dbReference>
<dbReference type="Gene3D" id="1.10.287.70">
    <property type="match status" value="1"/>
</dbReference>
<feature type="domain" description="Ionotropic glutamate receptor L-glutamate and glycine-binding" evidence="13">
    <location>
        <begin position="42"/>
        <end position="102"/>
    </location>
</feature>
<keyword evidence="4 12" id="KW-0812">Transmembrane</keyword>
<name>A0AAW0V7U3_SCYPA</name>
<gene>
    <name evidence="14" type="ORF">O3P69_002402</name>
</gene>
<evidence type="ECO:0000256" key="4">
    <source>
        <dbReference type="ARBA" id="ARBA00022692"/>
    </source>
</evidence>
<evidence type="ECO:0000313" key="15">
    <source>
        <dbReference type="Proteomes" id="UP001487740"/>
    </source>
</evidence>
<evidence type="ECO:0000256" key="8">
    <source>
        <dbReference type="ARBA" id="ARBA00023170"/>
    </source>
</evidence>
<keyword evidence="3" id="KW-1003">Cell membrane</keyword>
<keyword evidence="7 12" id="KW-0472">Membrane</keyword>
<evidence type="ECO:0000313" key="14">
    <source>
        <dbReference type="EMBL" id="KAK8407843.1"/>
    </source>
</evidence>
<evidence type="ECO:0000256" key="3">
    <source>
        <dbReference type="ARBA" id="ARBA00022475"/>
    </source>
</evidence>
<dbReference type="PANTHER" id="PTHR42643">
    <property type="entry name" value="IONOTROPIC RECEPTOR 20A-RELATED"/>
    <property type="match status" value="1"/>
</dbReference>
<keyword evidence="6" id="KW-0406">Ion transport</keyword>
<accession>A0AAW0V7U3</accession>
<reference evidence="14 15" key="1">
    <citation type="submission" date="2023-03" db="EMBL/GenBank/DDBJ databases">
        <title>High-quality genome of Scylla paramamosain provides insights in environmental adaptation.</title>
        <authorList>
            <person name="Zhang L."/>
        </authorList>
    </citation>
    <scope>NUCLEOTIDE SEQUENCE [LARGE SCALE GENOMIC DNA]</scope>
    <source>
        <strain evidence="14">LZ_2023a</strain>
        <tissue evidence="14">Muscle</tissue>
    </source>
</reference>
<sequence length="362" mass="40035">MVLSLNEALQDPDVQKELQEHPSSFRFRDEVEVMATTLPWWPNLRYVDEGDSIKIEGAMANFFQILATSMNFTYQVTPPSDGFFGSRRKNGSWNGMVGLVSTGKADFGLGPLAVTEPRWRVVSYAQPVLHDNLVILTSKGSLEIDPWAFLLPLTPTLWGMLMATLVVVWAATLLVGRLGQAWRQWPHSVFLQLYGVLMQQGEGAGLAALVQGSAGWWVEITSRTLAHTFLAAGVTMPLCGQRLRLVVGGWVVASALVVWSYSGLLVSVMTVRHVPLPIQSVQDMVDASHVKVIIDGNSAYTDLMAQAKSGVMHDLNGLRKQGRMLYKGTKMMEYLRFLRLGDYASIQSSLSATNIKAMDFQQ</sequence>
<evidence type="ECO:0000256" key="1">
    <source>
        <dbReference type="ARBA" id="ARBA00004651"/>
    </source>
</evidence>
<keyword evidence="8" id="KW-0675">Receptor</keyword>
<dbReference type="Pfam" id="PF10613">
    <property type="entry name" value="Lig_chan-Glu_bd"/>
    <property type="match status" value="1"/>
</dbReference>
<evidence type="ECO:0000256" key="2">
    <source>
        <dbReference type="ARBA" id="ARBA00022448"/>
    </source>
</evidence>
<dbReference type="SUPFAM" id="SSF53850">
    <property type="entry name" value="Periplasmic binding protein-like II"/>
    <property type="match status" value="1"/>
</dbReference>
<protein>
    <recommendedName>
        <fullName evidence="13">Ionotropic glutamate receptor L-glutamate and glycine-binding domain-containing protein</fullName>
    </recommendedName>
</protein>
<evidence type="ECO:0000256" key="10">
    <source>
        <dbReference type="ARBA" id="ARBA00023286"/>
    </source>
</evidence>
<evidence type="ECO:0000256" key="11">
    <source>
        <dbReference type="ARBA" id="ARBA00023303"/>
    </source>
</evidence>
<dbReference type="InterPro" id="IPR019594">
    <property type="entry name" value="Glu/Gly-bd"/>
</dbReference>
<evidence type="ECO:0000259" key="13">
    <source>
        <dbReference type="SMART" id="SM00918"/>
    </source>
</evidence>
<evidence type="ECO:0000256" key="5">
    <source>
        <dbReference type="ARBA" id="ARBA00022989"/>
    </source>
</evidence>
<evidence type="ECO:0000256" key="9">
    <source>
        <dbReference type="ARBA" id="ARBA00023180"/>
    </source>
</evidence>
<keyword evidence="2" id="KW-0813">Transport</keyword>
<keyword evidence="9" id="KW-0325">Glycoprotein</keyword>
<organism evidence="14 15">
    <name type="scientific">Scylla paramamosain</name>
    <name type="common">Mud crab</name>
    <dbReference type="NCBI Taxonomy" id="85552"/>
    <lineage>
        <taxon>Eukaryota</taxon>
        <taxon>Metazoa</taxon>
        <taxon>Ecdysozoa</taxon>
        <taxon>Arthropoda</taxon>
        <taxon>Crustacea</taxon>
        <taxon>Multicrustacea</taxon>
        <taxon>Malacostraca</taxon>
        <taxon>Eumalacostraca</taxon>
        <taxon>Eucarida</taxon>
        <taxon>Decapoda</taxon>
        <taxon>Pleocyemata</taxon>
        <taxon>Brachyura</taxon>
        <taxon>Eubrachyura</taxon>
        <taxon>Portunoidea</taxon>
        <taxon>Portunidae</taxon>
        <taxon>Portuninae</taxon>
        <taxon>Scylla</taxon>
    </lineage>
</organism>
<dbReference type="AlphaFoldDB" id="A0AAW0V7U3"/>
<keyword evidence="15" id="KW-1185">Reference proteome</keyword>
<comment type="subcellular location">
    <subcellularLocation>
        <location evidence="1">Cell membrane</location>
        <topology evidence="1">Multi-pass membrane protein</topology>
    </subcellularLocation>
</comment>
<dbReference type="InterPro" id="IPR052192">
    <property type="entry name" value="Insect_Ionotropic_Sensory_Rcpt"/>
</dbReference>
<dbReference type="PANTHER" id="PTHR42643:SF24">
    <property type="entry name" value="IONOTROPIC RECEPTOR 60A"/>
    <property type="match status" value="1"/>
</dbReference>
<keyword evidence="11" id="KW-0407">Ion channel</keyword>
<keyword evidence="5 12" id="KW-1133">Transmembrane helix</keyword>
<dbReference type="Gene3D" id="3.40.190.10">
    <property type="entry name" value="Periplasmic binding protein-like II"/>
    <property type="match status" value="1"/>
</dbReference>
<dbReference type="SMART" id="SM00918">
    <property type="entry name" value="Lig_chan-Glu_bd"/>
    <property type="match status" value="1"/>
</dbReference>
<dbReference type="GO" id="GO:0015276">
    <property type="term" value="F:ligand-gated monoatomic ion channel activity"/>
    <property type="evidence" value="ECO:0007669"/>
    <property type="project" value="InterPro"/>
</dbReference>
<dbReference type="GO" id="GO:0005886">
    <property type="term" value="C:plasma membrane"/>
    <property type="evidence" value="ECO:0007669"/>
    <property type="project" value="UniProtKB-SubCell"/>
</dbReference>
<keyword evidence="10" id="KW-1071">Ligand-gated ion channel</keyword>